<evidence type="ECO:0000256" key="4">
    <source>
        <dbReference type="ARBA" id="ARBA00022490"/>
    </source>
</evidence>
<dbReference type="AlphaFoldDB" id="A0A916S074"/>
<proteinExistence type="inferred from homology"/>
<evidence type="ECO:0000256" key="6">
    <source>
        <dbReference type="ARBA" id="ARBA00022679"/>
    </source>
</evidence>
<dbReference type="InterPro" id="IPR006205">
    <property type="entry name" value="Mev_gal_kin"/>
</dbReference>
<dbReference type="InterPro" id="IPR036554">
    <property type="entry name" value="GHMP_kinase_C_sf"/>
</dbReference>
<evidence type="ECO:0000259" key="13">
    <source>
        <dbReference type="Pfam" id="PF00288"/>
    </source>
</evidence>
<dbReference type="Gene3D" id="3.30.70.890">
    <property type="entry name" value="GHMP kinase, C-terminal domain"/>
    <property type="match status" value="1"/>
</dbReference>
<dbReference type="InterPro" id="IPR020568">
    <property type="entry name" value="Ribosomal_Su5_D2-typ_SF"/>
</dbReference>
<keyword evidence="7" id="KW-0547">Nucleotide-binding</keyword>
<evidence type="ECO:0000256" key="7">
    <source>
        <dbReference type="ARBA" id="ARBA00022741"/>
    </source>
</evidence>
<dbReference type="Proteomes" id="UP000613512">
    <property type="component" value="Unassembled WGS sequence"/>
</dbReference>
<keyword evidence="16" id="KW-1185">Reference proteome</keyword>
<keyword evidence="5" id="KW-0444">Lipid biosynthesis</keyword>
<dbReference type="InterPro" id="IPR006203">
    <property type="entry name" value="GHMP_knse_ATP-bd_CS"/>
</dbReference>
<dbReference type="Pfam" id="PF08544">
    <property type="entry name" value="GHMP_kinases_C"/>
    <property type="match status" value="1"/>
</dbReference>
<feature type="domain" description="GHMP kinase C-terminal" evidence="14">
    <location>
        <begin position="235"/>
        <end position="313"/>
    </location>
</feature>
<accession>A0A916S074</accession>
<dbReference type="PROSITE" id="PS00627">
    <property type="entry name" value="GHMP_KINASES_ATP"/>
    <property type="match status" value="1"/>
</dbReference>
<dbReference type="InterPro" id="IPR013750">
    <property type="entry name" value="GHMP_kinase_C_dom"/>
</dbReference>
<keyword evidence="6" id="KW-0808">Transferase</keyword>
<keyword evidence="8 15" id="KW-0418">Kinase</keyword>
<comment type="similarity">
    <text evidence="2">Belongs to the GHMP kinase family. Mevalonate kinase subfamily.</text>
</comment>
<name>A0A916S074_9BACI</name>
<evidence type="ECO:0000313" key="15">
    <source>
        <dbReference type="EMBL" id="GGA78783.1"/>
    </source>
</evidence>
<comment type="caution">
    <text evidence="15">The sequence shown here is derived from an EMBL/GenBank/DDBJ whole genome shotgun (WGS) entry which is preliminary data.</text>
</comment>
<reference evidence="15" key="1">
    <citation type="journal article" date="2014" name="Int. J. Syst. Evol. Microbiol.">
        <title>Complete genome sequence of Corynebacterium casei LMG S-19264T (=DSM 44701T), isolated from a smear-ripened cheese.</title>
        <authorList>
            <consortium name="US DOE Joint Genome Institute (JGI-PGF)"/>
            <person name="Walter F."/>
            <person name="Albersmeier A."/>
            <person name="Kalinowski J."/>
            <person name="Ruckert C."/>
        </authorList>
    </citation>
    <scope>NUCLEOTIDE SEQUENCE</scope>
    <source>
        <strain evidence="15">CGMCC 1.12408</strain>
    </source>
</reference>
<dbReference type="GO" id="GO:0019287">
    <property type="term" value="P:isopentenyl diphosphate biosynthetic process, mevalonate pathway"/>
    <property type="evidence" value="ECO:0007669"/>
    <property type="project" value="TreeGrafter"/>
</dbReference>
<keyword evidence="11" id="KW-0443">Lipid metabolism</keyword>
<evidence type="ECO:0000256" key="10">
    <source>
        <dbReference type="ARBA" id="ARBA00022842"/>
    </source>
</evidence>
<evidence type="ECO:0000259" key="14">
    <source>
        <dbReference type="Pfam" id="PF08544"/>
    </source>
</evidence>
<sequence>MSTEKITISENIIQTEKSGIGIAHSKLILIGEHAVVHGQPAIAIPFPLVGVESVVEYQEGPIRFDSTFYHGPMSSAPLALEGIVNSIHSTLKYLNLPRKDMVIHVKSSIPPGKGLGSSASVAIAIIRSLFSYAKVSYSERELLHFANIAEKFAHGSPSGIDTLTITSESPVWFERENPVSYISPGEDFHFIVADSGRIGDTRSAVESVAHLLKKTPKKIHAKIERIGELTHLAKHALEKAGKNLLGQMLNEAQKELVALGVSDEGLDRLINFAQKEGALGAKLTGAGNGGCIIALAKNEIHSRQLAEKLKEFGAYAVWPFVLRKQD</sequence>
<dbReference type="Pfam" id="PF00288">
    <property type="entry name" value="GHMP_kinases_N"/>
    <property type="match status" value="1"/>
</dbReference>
<gene>
    <name evidence="15" type="ORF">GCM10008025_22870</name>
</gene>
<dbReference type="InterPro" id="IPR014721">
    <property type="entry name" value="Ribsml_uS5_D2-typ_fold_subgr"/>
</dbReference>
<evidence type="ECO:0000256" key="9">
    <source>
        <dbReference type="ARBA" id="ARBA00022840"/>
    </source>
</evidence>
<dbReference type="PANTHER" id="PTHR43290:SF2">
    <property type="entry name" value="MEVALONATE KINASE"/>
    <property type="match status" value="1"/>
</dbReference>
<dbReference type="SUPFAM" id="SSF54211">
    <property type="entry name" value="Ribosomal protein S5 domain 2-like"/>
    <property type="match status" value="1"/>
</dbReference>
<dbReference type="EMBL" id="BMEY01000010">
    <property type="protein sequence ID" value="GGA78783.1"/>
    <property type="molecule type" value="Genomic_DNA"/>
</dbReference>
<evidence type="ECO:0000256" key="8">
    <source>
        <dbReference type="ARBA" id="ARBA00022777"/>
    </source>
</evidence>
<reference evidence="15" key="2">
    <citation type="submission" date="2020-09" db="EMBL/GenBank/DDBJ databases">
        <authorList>
            <person name="Sun Q."/>
            <person name="Zhou Y."/>
        </authorList>
    </citation>
    <scope>NUCLEOTIDE SEQUENCE</scope>
    <source>
        <strain evidence="15">CGMCC 1.12408</strain>
    </source>
</reference>
<dbReference type="GO" id="GO:0005524">
    <property type="term" value="F:ATP binding"/>
    <property type="evidence" value="ECO:0007669"/>
    <property type="project" value="UniProtKB-KW"/>
</dbReference>
<dbReference type="GO" id="GO:0004496">
    <property type="term" value="F:mevalonate kinase activity"/>
    <property type="evidence" value="ECO:0007669"/>
    <property type="project" value="UniProtKB-EC"/>
</dbReference>
<keyword evidence="10" id="KW-0460">Magnesium</keyword>
<evidence type="ECO:0000313" key="16">
    <source>
        <dbReference type="Proteomes" id="UP000613512"/>
    </source>
</evidence>
<keyword evidence="9" id="KW-0067">ATP-binding</keyword>
<feature type="domain" description="GHMP kinase N-terminal" evidence="13">
    <location>
        <begin position="92"/>
        <end position="161"/>
    </location>
</feature>
<protein>
    <recommendedName>
        <fullName evidence="3">mevalonate kinase</fullName>
        <ecNumber evidence="3">2.7.1.36</ecNumber>
    </recommendedName>
</protein>
<comment type="subcellular location">
    <subcellularLocation>
        <location evidence="1">Cytoplasm</location>
    </subcellularLocation>
</comment>
<evidence type="ECO:0000256" key="2">
    <source>
        <dbReference type="ARBA" id="ARBA00006495"/>
    </source>
</evidence>
<dbReference type="SUPFAM" id="SSF55060">
    <property type="entry name" value="GHMP Kinase, C-terminal domain"/>
    <property type="match status" value="1"/>
</dbReference>
<evidence type="ECO:0000256" key="12">
    <source>
        <dbReference type="ARBA" id="ARBA00029438"/>
    </source>
</evidence>
<dbReference type="EC" id="2.7.1.36" evidence="3"/>
<evidence type="ECO:0000256" key="11">
    <source>
        <dbReference type="ARBA" id="ARBA00023098"/>
    </source>
</evidence>
<comment type="pathway">
    <text evidence="12">Isoprenoid biosynthesis; isopentenyl diphosphate biosynthesis via mevalonate pathway; isopentenyl diphosphate from (R)-mevalonate: step 1/3.</text>
</comment>
<dbReference type="PRINTS" id="PR00959">
    <property type="entry name" value="MEVGALKINASE"/>
</dbReference>
<dbReference type="PANTHER" id="PTHR43290">
    <property type="entry name" value="MEVALONATE KINASE"/>
    <property type="match status" value="1"/>
</dbReference>
<dbReference type="NCBIfam" id="TIGR00549">
    <property type="entry name" value="mevalon_kin"/>
    <property type="match status" value="1"/>
</dbReference>
<dbReference type="RefSeq" id="WP_188384795.1">
    <property type="nucleotide sequence ID" value="NZ_BMEY01000010.1"/>
</dbReference>
<dbReference type="InterPro" id="IPR006204">
    <property type="entry name" value="GHMP_kinase_N_dom"/>
</dbReference>
<evidence type="ECO:0000256" key="1">
    <source>
        <dbReference type="ARBA" id="ARBA00004496"/>
    </source>
</evidence>
<organism evidence="15 16">
    <name type="scientific">Ornithinibacillus halotolerans</name>
    <dbReference type="NCBI Taxonomy" id="1274357"/>
    <lineage>
        <taxon>Bacteria</taxon>
        <taxon>Bacillati</taxon>
        <taxon>Bacillota</taxon>
        <taxon>Bacilli</taxon>
        <taxon>Bacillales</taxon>
        <taxon>Bacillaceae</taxon>
        <taxon>Ornithinibacillus</taxon>
    </lineage>
</organism>
<keyword evidence="4" id="KW-0963">Cytoplasm</keyword>
<dbReference type="GO" id="GO:0005829">
    <property type="term" value="C:cytosol"/>
    <property type="evidence" value="ECO:0007669"/>
    <property type="project" value="TreeGrafter"/>
</dbReference>
<dbReference type="Gene3D" id="3.30.230.10">
    <property type="match status" value="1"/>
</dbReference>
<evidence type="ECO:0000256" key="3">
    <source>
        <dbReference type="ARBA" id="ARBA00012103"/>
    </source>
</evidence>
<evidence type="ECO:0000256" key="5">
    <source>
        <dbReference type="ARBA" id="ARBA00022516"/>
    </source>
</evidence>